<comment type="caution">
    <text evidence="1">The sequence shown here is derived from an EMBL/GenBank/DDBJ whole genome shotgun (WGS) entry which is preliminary data.</text>
</comment>
<proteinExistence type="predicted"/>
<keyword evidence="2" id="KW-1185">Reference proteome</keyword>
<evidence type="ECO:0000313" key="2">
    <source>
        <dbReference type="Proteomes" id="UP001186944"/>
    </source>
</evidence>
<protein>
    <submittedName>
        <fullName evidence="1">Uncharacterized protein</fullName>
    </submittedName>
</protein>
<sequence length="158" mass="18482">MLISLYFGYGCVAFHDLNSSDVQSYIDYIQISYHMSKILGKFLPCHTPLCKILTDVFGRMEISLSTYEMYNKGRNLSPKERAELIKFDRRLSERMNESCKFFEYGVFIYDNESSSHQDACKRQRSRCRALLSKGNSSLPMNTLVPFGDCNRHFRRKID</sequence>
<dbReference type="AlphaFoldDB" id="A0AA88YME3"/>
<dbReference type="Proteomes" id="UP001186944">
    <property type="component" value="Unassembled WGS sequence"/>
</dbReference>
<accession>A0AA88YME3</accession>
<dbReference type="EMBL" id="VSWD01000006">
    <property type="protein sequence ID" value="KAK3099895.1"/>
    <property type="molecule type" value="Genomic_DNA"/>
</dbReference>
<organism evidence="1 2">
    <name type="scientific">Pinctada imbricata</name>
    <name type="common">Atlantic pearl-oyster</name>
    <name type="synonym">Pinctada martensii</name>
    <dbReference type="NCBI Taxonomy" id="66713"/>
    <lineage>
        <taxon>Eukaryota</taxon>
        <taxon>Metazoa</taxon>
        <taxon>Spiralia</taxon>
        <taxon>Lophotrochozoa</taxon>
        <taxon>Mollusca</taxon>
        <taxon>Bivalvia</taxon>
        <taxon>Autobranchia</taxon>
        <taxon>Pteriomorphia</taxon>
        <taxon>Pterioida</taxon>
        <taxon>Pterioidea</taxon>
        <taxon>Pteriidae</taxon>
        <taxon>Pinctada</taxon>
    </lineage>
</organism>
<reference evidence="1" key="1">
    <citation type="submission" date="2019-08" db="EMBL/GenBank/DDBJ databases">
        <title>The improved chromosome-level genome for the pearl oyster Pinctada fucata martensii using PacBio sequencing and Hi-C.</title>
        <authorList>
            <person name="Zheng Z."/>
        </authorList>
    </citation>
    <scope>NUCLEOTIDE SEQUENCE</scope>
    <source>
        <strain evidence="1">ZZ-2019</strain>
        <tissue evidence="1">Adductor muscle</tissue>
    </source>
</reference>
<evidence type="ECO:0000313" key="1">
    <source>
        <dbReference type="EMBL" id="KAK3099895.1"/>
    </source>
</evidence>
<name>A0AA88YME3_PINIB</name>
<gene>
    <name evidence="1" type="ORF">FSP39_011411</name>
</gene>